<dbReference type="NCBIfam" id="TIGR00121">
    <property type="entry name" value="birA_ligase"/>
    <property type="match status" value="1"/>
</dbReference>
<gene>
    <name evidence="7" type="ORF">BXT84_01850</name>
</gene>
<evidence type="ECO:0000313" key="8">
    <source>
        <dbReference type="Proteomes" id="UP000325292"/>
    </source>
</evidence>
<keyword evidence="4" id="KW-0092">Biotin</keyword>
<sequence length="256" mass="27864">MKSKEPRWLGADLTQLARVGSTNQVLRERMRREHVPEGAVVLAREQTAGRGRLGRVWWSPPNQGLYVSVLLYPPRTRQGGILSLLAGVALTDAVEQATGMTPGLKWPNDAVMGGKKYAGILVEGGTEPQPWAIVGMGINVLGTVPEDFPHATTLSQELGKDVDIEGLWRHLAKALEQRYEQWLEDGNAPIIAQWKTVSVTLGYAVEVRTPSGLITGIAEDVSDDGTLWIRQGPDRVPVMSGEVSLRLANGAYAPRT</sequence>
<dbReference type="InterPro" id="IPR004408">
    <property type="entry name" value="Biotin_CoA_COase_ligase"/>
</dbReference>
<reference evidence="7 8" key="1">
    <citation type="journal article" date="2019" name="Sci. Rep.">
        <title>Sulfobacillus thermotolerans: new insights into resistance and metabolic capacities of acidophilic chemolithotrophs.</title>
        <authorList>
            <person name="Panyushkina A.E."/>
            <person name="Babenko V.V."/>
            <person name="Nikitina A.S."/>
            <person name="Selezneva O.V."/>
            <person name="Tsaplina I.A."/>
            <person name="Letarova M.A."/>
            <person name="Kostryukova E.S."/>
            <person name="Letarov A.V."/>
        </authorList>
    </citation>
    <scope>NUCLEOTIDE SEQUENCE [LARGE SCALE GENOMIC DNA]</scope>
    <source>
        <strain evidence="7 8">Kr1</strain>
    </source>
</reference>
<dbReference type="EMBL" id="CP019454">
    <property type="protein sequence ID" value="AUW92850.1"/>
    <property type="molecule type" value="Genomic_DNA"/>
</dbReference>
<dbReference type="GO" id="GO:0016874">
    <property type="term" value="F:ligase activity"/>
    <property type="evidence" value="ECO:0007669"/>
    <property type="project" value="UniProtKB-KW"/>
</dbReference>
<keyword evidence="3" id="KW-0067">ATP-binding</keyword>
<dbReference type="CDD" id="cd16442">
    <property type="entry name" value="BPL"/>
    <property type="match status" value="1"/>
</dbReference>
<evidence type="ECO:0000256" key="4">
    <source>
        <dbReference type="ARBA" id="ARBA00023267"/>
    </source>
</evidence>
<dbReference type="Gene3D" id="3.30.930.10">
    <property type="entry name" value="Bira Bifunctional Protein, Domain 2"/>
    <property type="match status" value="1"/>
</dbReference>
<keyword evidence="1 7" id="KW-0436">Ligase</keyword>
<evidence type="ECO:0000256" key="2">
    <source>
        <dbReference type="ARBA" id="ARBA00022741"/>
    </source>
</evidence>
<feature type="domain" description="BPL/LPL catalytic" evidence="6">
    <location>
        <begin position="1"/>
        <end position="183"/>
    </location>
</feature>
<dbReference type="InterPro" id="IPR045864">
    <property type="entry name" value="aa-tRNA-synth_II/BPL/LPL"/>
</dbReference>
<keyword evidence="2" id="KW-0547">Nucleotide-binding</keyword>
<evidence type="ECO:0000256" key="1">
    <source>
        <dbReference type="ARBA" id="ARBA00022598"/>
    </source>
</evidence>
<dbReference type="Proteomes" id="UP000325292">
    <property type="component" value="Chromosome"/>
</dbReference>
<evidence type="ECO:0000313" key="7">
    <source>
        <dbReference type="EMBL" id="AUW92850.1"/>
    </source>
</evidence>
<dbReference type="InterPro" id="IPR003142">
    <property type="entry name" value="BPL_C"/>
</dbReference>
<evidence type="ECO:0000259" key="6">
    <source>
        <dbReference type="PROSITE" id="PS51733"/>
    </source>
</evidence>
<dbReference type="PROSITE" id="PS51733">
    <property type="entry name" value="BPL_LPL_CATALYTIC"/>
    <property type="match status" value="1"/>
</dbReference>
<dbReference type="PANTHER" id="PTHR12835:SF5">
    <property type="entry name" value="BIOTIN--PROTEIN LIGASE"/>
    <property type="match status" value="1"/>
</dbReference>
<evidence type="ECO:0000256" key="3">
    <source>
        <dbReference type="ARBA" id="ARBA00022840"/>
    </source>
</evidence>
<dbReference type="EC" id="6.3.4.15" evidence="5"/>
<dbReference type="Gene3D" id="2.30.30.100">
    <property type="match status" value="1"/>
</dbReference>
<evidence type="ECO:0000256" key="5">
    <source>
        <dbReference type="ARBA" id="ARBA00024227"/>
    </source>
</evidence>
<dbReference type="InterPro" id="IPR008988">
    <property type="entry name" value="Transcriptional_repressor_C"/>
</dbReference>
<proteinExistence type="predicted"/>
<organism evidence="7 8">
    <name type="scientific">Sulfobacillus thermotolerans</name>
    <dbReference type="NCBI Taxonomy" id="338644"/>
    <lineage>
        <taxon>Bacteria</taxon>
        <taxon>Bacillati</taxon>
        <taxon>Bacillota</taxon>
        <taxon>Clostridia</taxon>
        <taxon>Eubacteriales</taxon>
        <taxon>Clostridiales Family XVII. Incertae Sedis</taxon>
        <taxon>Sulfobacillus</taxon>
    </lineage>
</organism>
<accession>A0ABN5GWH0</accession>
<name>A0ABN5GWH0_9FIRM</name>
<protein>
    <recommendedName>
        <fullName evidence="5">biotin--[biotin carboxyl-carrier protein] ligase</fullName>
        <ecNumber evidence="5">6.3.4.15</ecNumber>
    </recommendedName>
</protein>
<dbReference type="SUPFAM" id="SSF55681">
    <property type="entry name" value="Class II aaRS and biotin synthetases"/>
    <property type="match status" value="1"/>
</dbReference>
<dbReference type="Pfam" id="PF03099">
    <property type="entry name" value="BPL_LplA_LipB"/>
    <property type="match status" value="1"/>
</dbReference>
<dbReference type="PANTHER" id="PTHR12835">
    <property type="entry name" value="BIOTIN PROTEIN LIGASE"/>
    <property type="match status" value="1"/>
</dbReference>
<dbReference type="SUPFAM" id="SSF50037">
    <property type="entry name" value="C-terminal domain of transcriptional repressors"/>
    <property type="match status" value="1"/>
</dbReference>
<dbReference type="Pfam" id="PF02237">
    <property type="entry name" value="BPL_C"/>
    <property type="match status" value="1"/>
</dbReference>
<keyword evidence="8" id="KW-1185">Reference proteome</keyword>
<dbReference type="InterPro" id="IPR004143">
    <property type="entry name" value="BPL_LPL_catalytic"/>
</dbReference>